<dbReference type="PATRIC" id="fig|1254432.3.peg.9841"/>
<evidence type="ECO:0000313" key="3">
    <source>
        <dbReference type="Proteomes" id="UP000014803"/>
    </source>
</evidence>
<sequence>MPDVIAERTISLTLPSGTKESIRVRLWAPEYRPSALCWEADVEVAGAGEAHKTHGVGIDAFQALYGALHLIPAMLSSYEGNGQLSWFDEEWTGFPEINLTNA</sequence>
<organism evidence="2 3">
    <name type="scientific">Sorangium cellulosum So0157-2</name>
    <dbReference type="NCBI Taxonomy" id="1254432"/>
    <lineage>
        <taxon>Bacteria</taxon>
        <taxon>Pseudomonadati</taxon>
        <taxon>Myxococcota</taxon>
        <taxon>Polyangia</taxon>
        <taxon>Polyangiales</taxon>
        <taxon>Polyangiaceae</taxon>
        <taxon>Sorangium</taxon>
    </lineage>
</organism>
<name>S4Y5T2_SORCE</name>
<evidence type="ECO:0000259" key="1">
    <source>
        <dbReference type="Pfam" id="PF22302"/>
    </source>
</evidence>
<dbReference type="Pfam" id="PF22302">
    <property type="entry name" value="DUF6968"/>
    <property type="match status" value="1"/>
</dbReference>
<dbReference type="InterPro" id="IPR054241">
    <property type="entry name" value="DUF6968"/>
</dbReference>
<gene>
    <name evidence="2" type="ORF">SCE1572_43540</name>
</gene>
<proteinExistence type="predicted"/>
<dbReference type="OrthoDB" id="5515802at2"/>
<reference evidence="2 3" key="1">
    <citation type="journal article" date="2013" name="Sci. Rep.">
        <title>Extraordinary expansion of a Sorangium cellulosum genome from an alkaline milieu.</title>
        <authorList>
            <person name="Han K."/>
            <person name="Li Z.F."/>
            <person name="Peng R."/>
            <person name="Zhu L.P."/>
            <person name="Zhou T."/>
            <person name="Wang L.G."/>
            <person name="Li S.G."/>
            <person name="Zhang X.B."/>
            <person name="Hu W."/>
            <person name="Wu Z.H."/>
            <person name="Qin N."/>
            <person name="Li Y.Z."/>
        </authorList>
    </citation>
    <scope>NUCLEOTIDE SEQUENCE [LARGE SCALE GENOMIC DNA]</scope>
    <source>
        <strain evidence="2 3">So0157-2</strain>
    </source>
</reference>
<dbReference type="KEGG" id="scu:SCE1572_43540"/>
<protein>
    <recommendedName>
        <fullName evidence="1">DUF6968 domain-containing protein</fullName>
    </recommendedName>
</protein>
<dbReference type="RefSeq" id="WP_020740561.1">
    <property type="nucleotide sequence ID" value="NC_021658.1"/>
</dbReference>
<evidence type="ECO:0000313" key="2">
    <source>
        <dbReference type="EMBL" id="AGP40767.1"/>
    </source>
</evidence>
<dbReference type="AlphaFoldDB" id="S4Y5T2"/>
<dbReference type="Proteomes" id="UP000014803">
    <property type="component" value="Chromosome"/>
</dbReference>
<feature type="domain" description="DUF6968" evidence="1">
    <location>
        <begin position="6"/>
        <end position="95"/>
    </location>
</feature>
<dbReference type="HOGENOM" id="CLU_2275624_0_0_7"/>
<dbReference type="EMBL" id="CP003969">
    <property type="protein sequence ID" value="AGP40767.1"/>
    <property type="molecule type" value="Genomic_DNA"/>
</dbReference>
<accession>S4Y5T2</accession>